<evidence type="ECO:0000256" key="3">
    <source>
        <dbReference type="ARBA" id="ARBA00022676"/>
    </source>
</evidence>
<dbReference type="Proteomes" id="UP000178377">
    <property type="component" value="Unassembled WGS sequence"/>
</dbReference>
<evidence type="ECO:0000313" key="11">
    <source>
        <dbReference type="EMBL" id="OGE89302.1"/>
    </source>
</evidence>
<evidence type="ECO:0000313" key="12">
    <source>
        <dbReference type="Proteomes" id="UP000178377"/>
    </source>
</evidence>
<keyword evidence="5 8" id="KW-0812">Transmembrane</keyword>
<dbReference type="InterPro" id="IPR029044">
    <property type="entry name" value="Nucleotide-diphossugar_trans"/>
</dbReference>
<reference evidence="11 12" key="1">
    <citation type="journal article" date="2016" name="Nat. Commun.">
        <title>Thousands of microbial genomes shed light on interconnected biogeochemical processes in an aquifer system.</title>
        <authorList>
            <person name="Anantharaman K."/>
            <person name="Brown C.T."/>
            <person name="Hug L.A."/>
            <person name="Sharon I."/>
            <person name="Castelle C.J."/>
            <person name="Probst A.J."/>
            <person name="Thomas B.C."/>
            <person name="Singh A."/>
            <person name="Wilkins M.J."/>
            <person name="Karaoz U."/>
            <person name="Brodie E.L."/>
            <person name="Williams K.H."/>
            <person name="Hubbard S.S."/>
            <person name="Banfield J.F."/>
        </authorList>
    </citation>
    <scope>NUCLEOTIDE SEQUENCE [LARGE SCALE GENOMIC DNA]</scope>
</reference>
<evidence type="ECO:0000256" key="1">
    <source>
        <dbReference type="ARBA" id="ARBA00004651"/>
    </source>
</evidence>
<dbReference type="AlphaFoldDB" id="A0A1F5PI14"/>
<feature type="transmembrane region" description="Helical" evidence="8">
    <location>
        <begin position="286"/>
        <end position="306"/>
    </location>
</feature>
<evidence type="ECO:0000256" key="5">
    <source>
        <dbReference type="ARBA" id="ARBA00022692"/>
    </source>
</evidence>
<keyword evidence="2" id="KW-1003">Cell membrane</keyword>
<feature type="transmembrane region" description="Helical" evidence="8">
    <location>
        <begin position="489"/>
        <end position="511"/>
    </location>
</feature>
<dbReference type="InterPro" id="IPR001173">
    <property type="entry name" value="Glyco_trans_2-like"/>
</dbReference>
<dbReference type="STRING" id="1817828.A2722_02825"/>
<keyword evidence="6 8" id="KW-1133">Transmembrane helix</keyword>
<dbReference type="InterPro" id="IPR050297">
    <property type="entry name" value="LipidA_mod_glycosyltrf_83"/>
</dbReference>
<dbReference type="PANTHER" id="PTHR33908:SF11">
    <property type="entry name" value="MEMBRANE PROTEIN"/>
    <property type="match status" value="1"/>
</dbReference>
<feature type="transmembrane region" description="Helical" evidence="8">
    <location>
        <begin position="661"/>
        <end position="685"/>
    </location>
</feature>
<evidence type="ECO:0000256" key="6">
    <source>
        <dbReference type="ARBA" id="ARBA00022989"/>
    </source>
</evidence>
<dbReference type="PANTHER" id="PTHR33908">
    <property type="entry name" value="MANNOSYLTRANSFERASE YKCB-RELATED"/>
    <property type="match status" value="1"/>
</dbReference>
<gene>
    <name evidence="11" type="ORF">A2722_02825</name>
</gene>
<dbReference type="Gene3D" id="3.90.550.10">
    <property type="entry name" value="Spore Coat Polysaccharide Biosynthesis Protein SpsA, Chain A"/>
    <property type="match status" value="1"/>
</dbReference>
<dbReference type="CDD" id="cd04179">
    <property type="entry name" value="DPM_DPG-synthase_like"/>
    <property type="match status" value="1"/>
</dbReference>
<protein>
    <recommendedName>
        <fullName evidence="13">Glycosyltransferase 2-like domain-containing protein</fullName>
    </recommendedName>
</protein>
<sequence>MDKRRNIRIIKVLYWVEQEPVVRYNETQPDLMKDFRKAANSELSIVVLCYQSGETIRQFFGELLKALRASGIDWELVLVGNYMAGTVDATPAVLRTLQLEDPARIRVVAEEKQGMMGWDVRSGLTASSGEFLAFIDGDGQMPAQDLIKLYNKMRAEKWDLGKTYRVRRDDGTARRIITILYNALYRLLFPGTRSRDINAKPKIFTRKVYEMLDLKSDDWFIDAEIMIKARRLKLTIGEIPTVFYRNPHRKSYIKWKAILEFIRNLAMAKTEEIRALGFTPRGRPGLWLILGSAAILRFALFLPFLLHTSLATWLANPGFTQPYYWVLSGNLLHSFSFSIASAPSFLPNTFHVPLYPLFLAGLRSISESLPWLVSAHIFLSLAVITLFWSIAHRLLGGRIAFWSSLIFALEPFSIFQSGVFYSEILFLLFFFLSLFFLLRAVEKKRKEDVLLTGLFLGLATLTRVLALYTIVFFAFALLLAYWWKRTSWKILLLHLALLAIGCGLVIAPWGLRNYKQFGSFQLSFLPAYTFYLYNAGDFLAYQTNRFSPSGREEVRQELRDEFVASVHDPKVDRLDEDVSALINHTGDLYSASRQIILSAPLRYVKFEAIFVASSVVNEGYRDVLNAFGTNAFQPSHFFSFLIKPDSLSQRMQARDLSGWDYSLLFSEIVWLLVWVTIITGFLLMIARHQWRLTSVVAFSLLMALFFNSAAGSLSSGRYHFPSVPFIIISCIISLQVLLIRGSKNLKHE</sequence>
<proteinExistence type="predicted"/>
<dbReference type="Pfam" id="PF13231">
    <property type="entry name" value="PMT_2"/>
    <property type="match status" value="1"/>
</dbReference>
<comment type="caution">
    <text evidence="11">The sequence shown here is derived from an EMBL/GenBank/DDBJ whole genome shotgun (WGS) entry which is preliminary data.</text>
</comment>
<evidence type="ECO:0000256" key="7">
    <source>
        <dbReference type="ARBA" id="ARBA00023136"/>
    </source>
</evidence>
<feature type="domain" description="Glycosyltransferase 2-like" evidence="9">
    <location>
        <begin position="44"/>
        <end position="186"/>
    </location>
</feature>
<dbReference type="GO" id="GO:0016763">
    <property type="term" value="F:pentosyltransferase activity"/>
    <property type="evidence" value="ECO:0007669"/>
    <property type="project" value="TreeGrafter"/>
</dbReference>
<name>A0A1F5PI14_9BACT</name>
<feature type="domain" description="Glycosyltransferase RgtA/B/C/D-like" evidence="10">
    <location>
        <begin position="352"/>
        <end position="500"/>
    </location>
</feature>
<dbReference type="EMBL" id="MFEO01000023">
    <property type="protein sequence ID" value="OGE89302.1"/>
    <property type="molecule type" value="Genomic_DNA"/>
</dbReference>
<dbReference type="SUPFAM" id="SSF53448">
    <property type="entry name" value="Nucleotide-diphospho-sugar transferases"/>
    <property type="match status" value="1"/>
</dbReference>
<dbReference type="GO" id="GO:0009103">
    <property type="term" value="P:lipopolysaccharide biosynthetic process"/>
    <property type="evidence" value="ECO:0007669"/>
    <property type="project" value="UniProtKB-ARBA"/>
</dbReference>
<dbReference type="Pfam" id="PF00535">
    <property type="entry name" value="Glycos_transf_2"/>
    <property type="match status" value="1"/>
</dbReference>
<evidence type="ECO:0000259" key="10">
    <source>
        <dbReference type="Pfam" id="PF13231"/>
    </source>
</evidence>
<feature type="transmembrane region" description="Helical" evidence="8">
    <location>
        <begin position="369"/>
        <end position="388"/>
    </location>
</feature>
<evidence type="ECO:0008006" key="13">
    <source>
        <dbReference type="Google" id="ProtNLM"/>
    </source>
</evidence>
<evidence type="ECO:0000256" key="2">
    <source>
        <dbReference type="ARBA" id="ARBA00022475"/>
    </source>
</evidence>
<feature type="transmembrane region" description="Helical" evidence="8">
    <location>
        <begin position="450"/>
        <end position="483"/>
    </location>
</feature>
<dbReference type="InterPro" id="IPR038731">
    <property type="entry name" value="RgtA/B/C-like"/>
</dbReference>
<evidence type="ECO:0000259" key="9">
    <source>
        <dbReference type="Pfam" id="PF00535"/>
    </source>
</evidence>
<comment type="subcellular location">
    <subcellularLocation>
        <location evidence="1">Cell membrane</location>
        <topology evidence="1">Multi-pass membrane protein</topology>
    </subcellularLocation>
</comment>
<evidence type="ECO:0000256" key="4">
    <source>
        <dbReference type="ARBA" id="ARBA00022679"/>
    </source>
</evidence>
<feature type="transmembrane region" description="Helical" evidence="8">
    <location>
        <begin position="692"/>
        <end position="710"/>
    </location>
</feature>
<evidence type="ECO:0000256" key="8">
    <source>
        <dbReference type="SAM" id="Phobius"/>
    </source>
</evidence>
<feature type="transmembrane region" description="Helical" evidence="8">
    <location>
        <begin position="420"/>
        <end position="438"/>
    </location>
</feature>
<keyword evidence="4" id="KW-0808">Transferase</keyword>
<organism evidence="11 12">
    <name type="scientific">Candidatus Doudnabacteria bacterium RIFCSPHIGHO2_01_FULL_50_11</name>
    <dbReference type="NCBI Taxonomy" id="1817828"/>
    <lineage>
        <taxon>Bacteria</taxon>
        <taxon>Candidatus Doudnaibacteriota</taxon>
    </lineage>
</organism>
<accession>A0A1F5PI14</accession>
<keyword evidence="7 8" id="KW-0472">Membrane</keyword>
<dbReference type="GO" id="GO:0005886">
    <property type="term" value="C:plasma membrane"/>
    <property type="evidence" value="ECO:0007669"/>
    <property type="project" value="UniProtKB-SubCell"/>
</dbReference>
<keyword evidence="3" id="KW-0328">Glycosyltransferase</keyword>
<feature type="transmembrane region" description="Helical" evidence="8">
    <location>
        <begin position="722"/>
        <end position="739"/>
    </location>
</feature>